<accession>A0A2I7RUK3</accession>
<reference evidence="1 2" key="1">
    <citation type="submission" date="2017-11" db="EMBL/GenBank/DDBJ databases">
        <title>A major lineage of nontailed dsDNA viruses as unrecognized killers of marine bacteria.</title>
        <authorList>
            <person name="Kauffman K.M."/>
            <person name="Hussain F.A."/>
            <person name="Yang J."/>
            <person name="Arevalo P."/>
            <person name="Brown J.M."/>
            <person name="Chang W.K."/>
            <person name="VanInsberghe D."/>
            <person name="Elsherbini J."/>
            <person name="Cutler M.B."/>
            <person name="Kelly L."/>
            <person name="Polz M.F."/>
        </authorList>
    </citation>
    <scope>NUCLEOTIDE SEQUENCE [LARGE SCALE GENOMIC DNA]</scope>
</reference>
<dbReference type="Proteomes" id="UP000269348">
    <property type="component" value="Segment"/>
</dbReference>
<proteinExistence type="predicted"/>
<evidence type="ECO:0000313" key="2">
    <source>
        <dbReference type="Proteomes" id="UP000269348"/>
    </source>
</evidence>
<organism evidence="1 2">
    <name type="scientific">Vibrio phage 1.238.A._10N.261.52.F10</name>
    <dbReference type="NCBI Taxonomy" id="1881231"/>
    <lineage>
        <taxon>Viruses</taxon>
        <taxon>Duplodnaviria</taxon>
        <taxon>Heunggongvirae</taxon>
        <taxon>Uroviricota</taxon>
        <taxon>Caudoviricetes</taxon>
        <taxon>Schitoviridae</taxon>
        <taxon>Pariacacavirus</taxon>
        <taxon>Pariacacavirus 1238A</taxon>
    </lineage>
</organism>
<protein>
    <submittedName>
        <fullName evidence="1">Coil containing protein</fullName>
    </submittedName>
</protein>
<keyword evidence="2" id="KW-1185">Reference proteome</keyword>
<evidence type="ECO:0000313" key="1">
    <source>
        <dbReference type="EMBL" id="AUR97314.1"/>
    </source>
</evidence>
<gene>
    <name evidence="1" type="ORF">NVP1238A_65</name>
</gene>
<name>A0A2I7RUK3_9CAUD</name>
<dbReference type="EMBL" id="MG592603">
    <property type="protein sequence ID" value="AUR97314.1"/>
    <property type="molecule type" value="Genomic_DNA"/>
</dbReference>
<sequence>MKMSDVFDLPVSQHIDVCEIRSISEIAFSADVLYPAYVFEAINSHDSMVERIAQLEADKAELLETLSLVALDAVAAGGINCFRLANTMLDKHK</sequence>